<comment type="caution">
    <text evidence="1">The sequence shown here is derived from an EMBL/GenBank/DDBJ whole genome shotgun (WGS) entry which is preliminary data.</text>
</comment>
<reference evidence="1" key="1">
    <citation type="journal article" date="2020" name="mSystems">
        <title>Genome- and Community-Level Interaction Insights into Carbon Utilization and Element Cycling Functions of Hydrothermarchaeota in Hydrothermal Sediment.</title>
        <authorList>
            <person name="Zhou Z."/>
            <person name="Liu Y."/>
            <person name="Xu W."/>
            <person name="Pan J."/>
            <person name="Luo Z.H."/>
            <person name="Li M."/>
        </authorList>
    </citation>
    <scope>NUCLEOTIDE SEQUENCE [LARGE SCALE GENOMIC DNA]</scope>
    <source>
        <strain evidence="1">HyVt-570</strain>
    </source>
</reference>
<name>A0A7C4VEE2_9DEIN</name>
<organism evidence="1">
    <name type="scientific">Oceanithermus profundus</name>
    <dbReference type="NCBI Taxonomy" id="187137"/>
    <lineage>
        <taxon>Bacteria</taxon>
        <taxon>Thermotogati</taxon>
        <taxon>Deinococcota</taxon>
        <taxon>Deinococci</taxon>
        <taxon>Thermales</taxon>
        <taxon>Thermaceae</taxon>
        <taxon>Oceanithermus</taxon>
    </lineage>
</organism>
<dbReference type="AlphaFoldDB" id="A0A7C4VEE2"/>
<sequence>MKRKTAETLFHQATRKHDPIDLAVLPFERRLSILLGGNDKAAAAIAEYTGGDLRKLSGMELADLEGIPGVGRATAVRLFVFFTLALDLIGQAQDAA</sequence>
<proteinExistence type="predicted"/>
<dbReference type="EMBL" id="DRPZ01000237">
    <property type="protein sequence ID" value="HGY10223.1"/>
    <property type="molecule type" value="Genomic_DNA"/>
</dbReference>
<accession>A0A7C4VEE2</accession>
<protein>
    <submittedName>
        <fullName evidence="1">Uncharacterized protein</fullName>
    </submittedName>
</protein>
<evidence type="ECO:0000313" key="1">
    <source>
        <dbReference type="EMBL" id="HGY10223.1"/>
    </source>
</evidence>
<dbReference type="Proteomes" id="UP000885759">
    <property type="component" value="Unassembled WGS sequence"/>
</dbReference>
<gene>
    <name evidence="1" type="ORF">ENK37_09295</name>
</gene>